<sequence length="64" mass="7250">MKKGNRRGRYRKRRSSRSPLFWVALAALVLLTLSTGLNVWLAVEYASKKKVETNLELAEKACGL</sequence>
<dbReference type="AlphaFoldDB" id="A0A3L6KXF6"/>
<reference evidence="1" key="1">
    <citation type="submission" date="2018-09" db="EMBL/GenBank/DDBJ databases">
        <title>whole genome sequence of T. equiperdum IVM-t1 strain.</title>
        <authorList>
            <person name="Suganuma K."/>
        </authorList>
    </citation>
    <scope>NUCLEOTIDE SEQUENCE [LARGE SCALE GENOMIC DNA]</scope>
    <source>
        <strain evidence="1">IVM-t1</strain>
    </source>
</reference>
<evidence type="ECO:0000313" key="1">
    <source>
        <dbReference type="EMBL" id="RHW69019.1"/>
    </source>
</evidence>
<protein>
    <submittedName>
        <fullName evidence="1">Uncharacterized protein</fullName>
    </submittedName>
</protein>
<organism evidence="1">
    <name type="scientific">Trypanosoma brucei equiperdum</name>
    <dbReference type="NCBI Taxonomy" id="630700"/>
    <lineage>
        <taxon>Eukaryota</taxon>
        <taxon>Discoba</taxon>
        <taxon>Euglenozoa</taxon>
        <taxon>Kinetoplastea</taxon>
        <taxon>Metakinetoplastina</taxon>
        <taxon>Trypanosomatida</taxon>
        <taxon>Trypanosomatidae</taxon>
        <taxon>Trypanosoma</taxon>
    </lineage>
</organism>
<comment type="caution">
    <text evidence="1">The sequence shown here is derived from an EMBL/GenBank/DDBJ whole genome shotgun (WGS) entry which is preliminary data.</text>
</comment>
<dbReference type="Proteomes" id="UP000266743">
    <property type="component" value="Chromosome 10"/>
</dbReference>
<dbReference type="EMBL" id="QSBY01000010">
    <property type="protein sequence ID" value="RHW69019.1"/>
    <property type="molecule type" value="Genomic_DNA"/>
</dbReference>
<name>A0A3L6KXF6_9TRYP</name>
<accession>A0A3L6KXF6</accession>
<proteinExistence type="predicted"/>
<gene>
    <name evidence="1" type="ORF">DPX39_100101700</name>
</gene>